<evidence type="ECO:0000256" key="8">
    <source>
        <dbReference type="PIRSR" id="PIRSR000459-2"/>
    </source>
</evidence>
<feature type="active site" evidence="7">
    <location>
        <position position="333"/>
    </location>
</feature>
<dbReference type="KEGG" id="char:105892421"/>
<dbReference type="EC" id="2.3.2.13" evidence="6"/>
<evidence type="ECO:0000256" key="3">
    <source>
        <dbReference type="ARBA" id="ARBA00022723"/>
    </source>
</evidence>
<keyword evidence="10" id="KW-1185">Reference proteome</keyword>
<organism evidence="10 11">
    <name type="scientific">Clupea harengus</name>
    <name type="common">Atlantic herring</name>
    <dbReference type="NCBI Taxonomy" id="7950"/>
    <lineage>
        <taxon>Eukaryota</taxon>
        <taxon>Metazoa</taxon>
        <taxon>Chordata</taxon>
        <taxon>Craniata</taxon>
        <taxon>Vertebrata</taxon>
        <taxon>Euteleostomi</taxon>
        <taxon>Actinopterygii</taxon>
        <taxon>Neopterygii</taxon>
        <taxon>Teleostei</taxon>
        <taxon>Clupei</taxon>
        <taxon>Clupeiformes</taxon>
        <taxon>Clupeoidei</taxon>
        <taxon>Clupeidae</taxon>
        <taxon>Clupea</taxon>
    </lineage>
</organism>
<accession>A0A6P3VJR7</accession>
<dbReference type="InterPro" id="IPR008958">
    <property type="entry name" value="Transglutaminase_C"/>
</dbReference>
<keyword evidence="3 8" id="KW-0479">Metal-binding</keyword>
<gene>
    <name evidence="11" type="primary">tgm2l</name>
</gene>
<dbReference type="GO" id="GO:0046872">
    <property type="term" value="F:metal ion binding"/>
    <property type="evidence" value="ECO:0007669"/>
    <property type="project" value="UniProtKB-KW"/>
</dbReference>
<feature type="binding site" evidence="8">
    <location>
        <position position="398"/>
    </location>
    <ligand>
        <name>Ca(2+)</name>
        <dbReference type="ChEBI" id="CHEBI:29108"/>
    </ligand>
</feature>
<proteinExistence type="inferred from homology"/>
<dbReference type="PANTHER" id="PTHR11590:SF73">
    <property type="entry name" value="NOVEL TRANSGLUTAMINASE FAMILY PROTEIN-RELATED"/>
    <property type="match status" value="1"/>
</dbReference>
<keyword evidence="5" id="KW-0012">Acyltransferase</keyword>
<dbReference type="FunFam" id="2.60.40.10:FF:000090">
    <property type="entry name" value="Protein-glutamine gamma-glutamyltransferase 2"/>
    <property type="match status" value="1"/>
</dbReference>
<comment type="cofactor">
    <cofactor evidence="8">
        <name>Ca(2+)</name>
        <dbReference type="ChEBI" id="CHEBI:29108"/>
    </cofactor>
    <text evidence="8">Binds 1 Ca(2+) ion per subunit.</text>
</comment>
<dbReference type="GO" id="GO:0003810">
    <property type="term" value="F:protein-glutamine gamma-glutamyltransferase activity"/>
    <property type="evidence" value="ECO:0007669"/>
    <property type="project" value="UniProtKB-EC"/>
</dbReference>
<dbReference type="PROSITE" id="PS00547">
    <property type="entry name" value="TRANSGLUTAMINASES"/>
    <property type="match status" value="1"/>
</dbReference>
<dbReference type="SUPFAM" id="SSF49309">
    <property type="entry name" value="Transglutaminase, two C-terminal domains"/>
    <property type="match status" value="2"/>
</dbReference>
<evidence type="ECO:0000256" key="4">
    <source>
        <dbReference type="ARBA" id="ARBA00022837"/>
    </source>
</evidence>
<reference evidence="11" key="1">
    <citation type="submission" date="2025-08" db="UniProtKB">
        <authorList>
            <consortium name="RefSeq"/>
        </authorList>
    </citation>
    <scope>IDENTIFICATION</scope>
</reference>
<evidence type="ECO:0000256" key="5">
    <source>
        <dbReference type="ARBA" id="ARBA00023315"/>
    </source>
</evidence>
<feature type="domain" description="Transglutaminase-like" evidence="9">
    <location>
        <begin position="265"/>
        <end position="359"/>
    </location>
</feature>
<dbReference type="CTD" id="559012"/>
<dbReference type="InterPro" id="IPR023608">
    <property type="entry name" value="Transglutaminase_animal"/>
</dbReference>
<feature type="binding site" evidence="8">
    <location>
        <position position="445"/>
    </location>
    <ligand>
        <name>Ca(2+)</name>
        <dbReference type="ChEBI" id="CHEBI:29108"/>
    </ligand>
</feature>
<comment type="similarity">
    <text evidence="1">Belongs to the transglutaminase superfamily. Transglutaminase family.</text>
</comment>
<feature type="binding site" evidence="8">
    <location>
        <position position="450"/>
    </location>
    <ligand>
        <name>Ca(2+)</name>
        <dbReference type="ChEBI" id="CHEBI:29108"/>
    </ligand>
</feature>
<dbReference type="PANTHER" id="PTHR11590">
    <property type="entry name" value="PROTEIN-GLUTAMINE GAMMA-GLUTAMYLTRANSFERASE"/>
    <property type="match status" value="1"/>
</dbReference>
<name>A0A6P3VJR7_CLUHA</name>
<sequence>MADHGVFTGVDLCSQVNNHAHRTGEIDVDRLLVRRGQPFSIALQCSGEPTQAPDYQLTIVLRVGKQGEVTVKVSEYQRGGGQWWFSQQAAQGELLVTLHSPADAPVGPYNLAVLLLSPEGHILEETAPESFHLLFNPWCKADAVHVPDEELLQEYILNENGLLYQGAWDDITSLPWNFGQFEKDIVDICFEILDNSPTALKNPEMDTLNRTSPVYVSRTITAMVNSNDDRGVLTGNWTGDYSDGVPPTRWTGSVPILRRWSEGGAQRVRYGQCWVFAGVACTVLRCLGIPTRCITNYSSAHDTDGNLMIDYLLDENMESVSTNGRKDMIWNYHCWVESWMAREDLPEGYDGWQALDPTPQERSDGVYCCGPCPVRAIREGEVGVKYDAPFIFAEVNADLAFWVLLPDGQRLQASVNKKTVGRNISTKSVYGDTREDVTAHYKYPEGSEKEREVFEKAGRRVSQQNGVQGQLELSIKHAQAIHGTDFDVIVEVHNAGSEDTRAHLTVMSTAVTYNSLHRGECQKKTSRLTVPAQKAHKEVLRLRYDHYGHCVSEHHMIRVTAFVKSNDQDEVILEEVNIPLRMPKLLIKVVGDAVVTRKVTAHITFTNPLPVTLKDGVFTVEGAGLTAATEVPAPTNVGPGEEVTVKFSFKPNRPGLRKLLVDFDSDRLRDVKGEATVIVRRKKWNRT</sequence>
<dbReference type="InterPro" id="IPR013808">
    <property type="entry name" value="Transglutaminase_AS"/>
</dbReference>
<evidence type="ECO:0000259" key="9">
    <source>
        <dbReference type="SMART" id="SM00460"/>
    </source>
</evidence>
<evidence type="ECO:0000313" key="11">
    <source>
        <dbReference type="RefSeq" id="XP_012674122.2"/>
    </source>
</evidence>
<feature type="binding site" evidence="8">
    <location>
        <position position="396"/>
    </location>
    <ligand>
        <name>Ca(2+)</name>
        <dbReference type="ChEBI" id="CHEBI:29108"/>
    </ligand>
</feature>
<dbReference type="GO" id="GO:0005739">
    <property type="term" value="C:mitochondrion"/>
    <property type="evidence" value="ECO:0007669"/>
    <property type="project" value="TreeGrafter"/>
</dbReference>
<keyword evidence="4 8" id="KW-0106">Calcium</keyword>
<dbReference type="FunFam" id="3.90.260.10:FF:000001">
    <property type="entry name" value="Protein-glutamine gamma-glutamyltransferase 2"/>
    <property type="match status" value="1"/>
</dbReference>
<dbReference type="SUPFAM" id="SSF81296">
    <property type="entry name" value="E set domains"/>
    <property type="match status" value="1"/>
</dbReference>
<dbReference type="Pfam" id="PF00868">
    <property type="entry name" value="Transglut_N"/>
    <property type="match status" value="1"/>
</dbReference>
<dbReference type="InterPro" id="IPR050779">
    <property type="entry name" value="Transglutaminase"/>
</dbReference>
<evidence type="ECO:0000256" key="6">
    <source>
        <dbReference type="ARBA" id="ARBA00024222"/>
    </source>
</evidence>
<dbReference type="InterPro" id="IPR036985">
    <property type="entry name" value="Transglutaminase-like_sf"/>
</dbReference>
<dbReference type="InterPro" id="IPR036238">
    <property type="entry name" value="Transglutaminase_C_sf"/>
</dbReference>
<evidence type="ECO:0000313" key="10">
    <source>
        <dbReference type="Proteomes" id="UP000515152"/>
    </source>
</evidence>
<dbReference type="SMART" id="SM00460">
    <property type="entry name" value="TGc"/>
    <property type="match status" value="1"/>
</dbReference>
<evidence type="ECO:0000256" key="7">
    <source>
        <dbReference type="PIRSR" id="PIRSR000459-1"/>
    </source>
</evidence>
<dbReference type="RefSeq" id="XP_012674122.2">
    <property type="nucleotide sequence ID" value="XM_012818668.3"/>
</dbReference>
<dbReference type="GeneID" id="105892421"/>
<dbReference type="InterPro" id="IPR001102">
    <property type="entry name" value="Transglutaminase_N"/>
</dbReference>
<dbReference type="InterPro" id="IPR014756">
    <property type="entry name" value="Ig_E-set"/>
</dbReference>
<dbReference type="InterPro" id="IPR002931">
    <property type="entry name" value="Transglutaminase-like"/>
</dbReference>
<dbReference type="InterPro" id="IPR038765">
    <property type="entry name" value="Papain-like_cys_pep_sf"/>
</dbReference>
<dbReference type="InterPro" id="IPR013783">
    <property type="entry name" value="Ig-like_fold"/>
</dbReference>
<feature type="active site" evidence="7">
    <location>
        <position position="273"/>
    </location>
</feature>
<dbReference type="AlphaFoldDB" id="A0A6P3VJR7"/>
<keyword evidence="2" id="KW-0808">Transferase</keyword>
<evidence type="ECO:0000256" key="1">
    <source>
        <dbReference type="ARBA" id="ARBA00005968"/>
    </source>
</evidence>
<evidence type="ECO:0000256" key="2">
    <source>
        <dbReference type="ARBA" id="ARBA00022679"/>
    </source>
</evidence>
<dbReference type="Gene3D" id="3.90.260.10">
    <property type="entry name" value="Transglutaminase-like"/>
    <property type="match status" value="1"/>
</dbReference>
<dbReference type="Gene3D" id="2.60.40.10">
    <property type="entry name" value="Immunoglobulins"/>
    <property type="match status" value="3"/>
</dbReference>
<dbReference type="Proteomes" id="UP000515152">
    <property type="component" value="Chromosome 3"/>
</dbReference>
<protein>
    <recommendedName>
        <fullName evidence="6">protein-glutamine gamma-glutamyltransferase</fullName>
        <ecNumber evidence="6">2.3.2.13</ecNumber>
    </recommendedName>
</protein>
<dbReference type="GO" id="GO:0007399">
    <property type="term" value="P:nervous system development"/>
    <property type="evidence" value="ECO:0007669"/>
    <property type="project" value="UniProtKB-ARBA"/>
</dbReference>
<dbReference type="SUPFAM" id="SSF54001">
    <property type="entry name" value="Cysteine proteinases"/>
    <property type="match status" value="1"/>
</dbReference>
<dbReference type="Pfam" id="PF01841">
    <property type="entry name" value="Transglut_core"/>
    <property type="match status" value="1"/>
</dbReference>
<dbReference type="OrthoDB" id="437511at2759"/>
<dbReference type="Pfam" id="PF00927">
    <property type="entry name" value="Transglut_C"/>
    <property type="match status" value="1"/>
</dbReference>
<dbReference type="PIRSF" id="PIRSF000459">
    <property type="entry name" value="TGM_EBP42"/>
    <property type="match status" value="1"/>
</dbReference>
<feature type="active site" evidence="7">
    <location>
        <position position="356"/>
    </location>
</feature>